<gene>
    <name evidence="2" type="ORF">GMC73_00685</name>
    <name evidence="3" type="ORF">GMC90_06485</name>
</gene>
<reference evidence="3 4" key="1">
    <citation type="journal article" date="2019" name="Nat. Med.">
        <title>A library of human gut bacterial isolates paired with longitudinal multiomics data enables mechanistic microbiome research.</title>
        <authorList>
            <person name="Poyet M."/>
            <person name="Groussin M."/>
            <person name="Gibbons S.M."/>
            <person name="Avila-Pacheco J."/>
            <person name="Jiang X."/>
            <person name="Kearney S.M."/>
            <person name="Perrotta A.R."/>
            <person name="Berdy B."/>
            <person name="Zhao S."/>
            <person name="Lieberman T.D."/>
            <person name="Swanson P.K."/>
            <person name="Smith M."/>
            <person name="Roesemann S."/>
            <person name="Alexander J.E."/>
            <person name="Rich S.A."/>
            <person name="Livny J."/>
            <person name="Vlamakis H."/>
            <person name="Clish C."/>
            <person name="Bullock K."/>
            <person name="Deik A."/>
            <person name="Scott J."/>
            <person name="Pierce K.A."/>
            <person name="Xavier R.J."/>
            <person name="Alm E.J."/>
        </authorList>
    </citation>
    <scope>NUCLEOTIDE SEQUENCE</scope>
    <source>
        <strain evidence="2 4">BIOML-A12</strain>
        <strain evidence="3">BIOML-A6</strain>
    </source>
</reference>
<dbReference type="EMBL" id="WMZE01000002">
    <property type="protein sequence ID" value="MTS01474.1"/>
    <property type="molecule type" value="Genomic_DNA"/>
</dbReference>
<feature type="transmembrane region" description="Helical" evidence="1">
    <location>
        <begin position="156"/>
        <end position="179"/>
    </location>
</feature>
<dbReference type="AlphaFoldDB" id="A0A6A8V7D7"/>
<feature type="transmembrane region" description="Helical" evidence="1">
    <location>
        <begin position="122"/>
        <end position="144"/>
    </location>
</feature>
<feature type="transmembrane region" description="Helical" evidence="1">
    <location>
        <begin position="241"/>
        <end position="262"/>
    </location>
</feature>
<keyword evidence="1" id="KW-0812">Transmembrane</keyword>
<dbReference type="SUPFAM" id="SSF158560">
    <property type="entry name" value="BH3980-like"/>
    <property type="match status" value="1"/>
</dbReference>
<feature type="transmembrane region" description="Helical" evidence="1">
    <location>
        <begin position="92"/>
        <end position="110"/>
    </location>
</feature>
<evidence type="ECO:0000256" key="1">
    <source>
        <dbReference type="SAM" id="Phobius"/>
    </source>
</evidence>
<name>A0A6A8V7D7_STRPA</name>
<feature type="transmembrane region" description="Helical" evidence="1">
    <location>
        <begin position="191"/>
        <end position="208"/>
    </location>
</feature>
<sequence length="276" mass="31287">MTSAIYYEETQALVQTFSQEDQAYFQDLWDYFNFAGFLYEEKALKEQVYNLALDFSQASGDGLTAKDYFGQDPKEMADQIIENMPKESTRSVLKYGAIVSGIVIFYRLLSDFASQAVLVLKPLVYLTDSILGLLAVGLLFYLLRRLIFAEEKLKKAIHVAIVLVLGVYFASEIVGVRFLPALAWLAVPSPWDTLLITGASGALILWQWKEEFGRAFIFPIVAFLVVGFLHRWTLAQGVQNLGMTVLLPTVIIVFGLVIYYWFTIRALKKNRTESDK</sequence>
<evidence type="ECO:0000313" key="4">
    <source>
        <dbReference type="Proteomes" id="UP000460220"/>
    </source>
</evidence>
<proteinExistence type="predicted"/>
<evidence type="ECO:0000313" key="2">
    <source>
        <dbReference type="EMBL" id="MTR65806.1"/>
    </source>
</evidence>
<dbReference type="EMBL" id="WMYY01000001">
    <property type="protein sequence ID" value="MTR65806.1"/>
    <property type="molecule type" value="Genomic_DNA"/>
</dbReference>
<keyword evidence="1" id="KW-0472">Membrane</keyword>
<dbReference type="RefSeq" id="WP_155125564.1">
    <property type="nucleotide sequence ID" value="NZ_WMYY01000001.1"/>
</dbReference>
<evidence type="ECO:0008006" key="5">
    <source>
        <dbReference type="Google" id="ProtNLM"/>
    </source>
</evidence>
<keyword evidence="1" id="KW-1133">Transmembrane helix</keyword>
<feature type="transmembrane region" description="Helical" evidence="1">
    <location>
        <begin position="215"/>
        <end position="235"/>
    </location>
</feature>
<comment type="caution">
    <text evidence="3">The sequence shown here is derived from an EMBL/GenBank/DDBJ whole genome shotgun (WGS) entry which is preliminary data.</text>
</comment>
<dbReference type="Proteomes" id="UP000460220">
    <property type="component" value="Unassembled WGS sequence"/>
</dbReference>
<organism evidence="3">
    <name type="scientific">Streptococcus parasanguinis</name>
    <dbReference type="NCBI Taxonomy" id="1318"/>
    <lineage>
        <taxon>Bacteria</taxon>
        <taxon>Bacillati</taxon>
        <taxon>Bacillota</taxon>
        <taxon>Bacilli</taxon>
        <taxon>Lactobacillales</taxon>
        <taxon>Streptococcaceae</taxon>
        <taxon>Streptococcus</taxon>
    </lineage>
</organism>
<protein>
    <recommendedName>
        <fullName evidence="5">DUF1129 family protein</fullName>
    </recommendedName>
</protein>
<evidence type="ECO:0000313" key="3">
    <source>
        <dbReference type="EMBL" id="MTS01474.1"/>
    </source>
</evidence>
<accession>A0A6A8V7D7</accession>